<comment type="caution">
    <text evidence="3">The sequence shown here is derived from an EMBL/GenBank/DDBJ whole genome shotgun (WGS) entry which is preliminary data.</text>
</comment>
<accession>A0ABW7BAD5</accession>
<dbReference type="InterPro" id="IPR000120">
    <property type="entry name" value="Amidase"/>
</dbReference>
<evidence type="ECO:0000256" key="1">
    <source>
        <dbReference type="ARBA" id="ARBA00009199"/>
    </source>
</evidence>
<gene>
    <name evidence="3" type="ORF">ACGFZB_27795</name>
</gene>
<sequence>MGPLELHEYAALDAVGLRDLIRAREVTAAEVEDAARRALSQVGPELGALTRPLFEPALVHDPDGPFAGVPFVIKDSGPFAQGVPFTLGSRSIQGAVAAVDHDLMARFRAAGLVALGQSTAPEFGLSFATESVRHGVTRNPWDPGRGVGGSSGGAAALVASGAVPVAHANDAGGSIRVPASCCGLVGLKPSRGRTPCGPLTGEAAFGQLVEFALTRSVRDTAHLLDAVSAPPVGDKYQAPAPARPFAEALRTAPGRLRVALATAPWSGTPVDPQVAAVTVNAGKVLEWIGHAVTETGPDLDADDIVEAAMLSVVSTGGAVLRGAPRRPDPASLEAVSRAVLAETEAFTALDVLAAMEAQDRVTRSVGRFFLAHDLLVTPTLAALPAPHGTLAYDAPGQSARSWLRRIFAHGPFTAAFNVSGHPAISLPLGQSREGLPVGVQLVAAHGREDLLLQVASQLEQAVPWADRQPPVFVD</sequence>
<dbReference type="InterPro" id="IPR020556">
    <property type="entry name" value="Amidase_CS"/>
</dbReference>
<dbReference type="EMBL" id="JBICYV010000014">
    <property type="protein sequence ID" value="MFG3014159.1"/>
    <property type="molecule type" value="Genomic_DNA"/>
</dbReference>
<name>A0ABW7BAD5_9ACTN</name>
<proteinExistence type="inferred from homology"/>
<organism evidence="3 4">
    <name type="scientific">Streptomyces cinerochromogenes</name>
    <dbReference type="NCBI Taxonomy" id="66422"/>
    <lineage>
        <taxon>Bacteria</taxon>
        <taxon>Bacillati</taxon>
        <taxon>Actinomycetota</taxon>
        <taxon>Actinomycetes</taxon>
        <taxon>Kitasatosporales</taxon>
        <taxon>Streptomycetaceae</taxon>
        <taxon>Streptomyces</taxon>
    </lineage>
</organism>
<reference evidence="3 4" key="1">
    <citation type="submission" date="2024-10" db="EMBL/GenBank/DDBJ databases">
        <title>The Natural Products Discovery Center: Release of the First 8490 Sequenced Strains for Exploring Actinobacteria Biosynthetic Diversity.</title>
        <authorList>
            <person name="Kalkreuter E."/>
            <person name="Kautsar S.A."/>
            <person name="Yang D."/>
            <person name="Bader C.D."/>
            <person name="Teijaro C.N."/>
            <person name="Fluegel L."/>
            <person name="Davis C.M."/>
            <person name="Simpson J.R."/>
            <person name="Lauterbach L."/>
            <person name="Steele A.D."/>
            <person name="Gui C."/>
            <person name="Meng S."/>
            <person name="Li G."/>
            <person name="Viehrig K."/>
            <person name="Ye F."/>
            <person name="Su P."/>
            <person name="Kiefer A.F."/>
            <person name="Nichols A."/>
            <person name="Cepeda A.J."/>
            <person name="Yan W."/>
            <person name="Fan B."/>
            <person name="Jiang Y."/>
            <person name="Adhikari A."/>
            <person name="Zheng C.-J."/>
            <person name="Schuster L."/>
            <person name="Cowan T.M."/>
            <person name="Smanski M.J."/>
            <person name="Chevrette M.G."/>
            <person name="De Carvalho L.P.S."/>
            <person name="Shen B."/>
        </authorList>
    </citation>
    <scope>NUCLEOTIDE SEQUENCE [LARGE SCALE GENOMIC DNA]</scope>
    <source>
        <strain evidence="3 4">NPDC048320</strain>
    </source>
</reference>
<keyword evidence="4" id="KW-1185">Reference proteome</keyword>
<feature type="domain" description="Amidase" evidence="2">
    <location>
        <begin position="61"/>
        <end position="452"/>
    </location>
</feature>
<dbReference type="InterPro" id="IPR023631">
    <property type="entry name" value="Amidase_dom"/>
</dbReference>
<dbReference type="Proteomes" id="UP001604267">
    <property type="component" value="Unassembled WGS sequence"/>
</dbReference>
<evidence type="ECO:0000259" key="2">
    <source>
        <dbReference type="Pfam" id="PF01425"/>
    </source>
</evidence>
<dbReference type="PANTHER" id="PTHR11895:SF7">
    <property type="entry name" value="GLUTAMYL-TRNA(GLN) AMIDOTRANSFERASE SUBUNIT A, MITOCHONDRIAL"/>
    <property type="match status" value="1"/>
</dbReference>
<evidence type="ECO:0000313" key="3">
    <source>
        <dbReference type="EMBL" id="MFG3014159.1"/>
    </source>
</evidence>
<dbReference type="SUPFAM" id="SSF75304">
    <property type="entry name" value="Amidase signature (AS) enzymes"/>
    <property type="match status" value="1"/>
</dbReference>
<dbReference type="PANTHER" id="PTHR11895">
    <property type="entry name" value="TRANSAMIDASE"/>
    <property type="match status" value="1"/>
</dbReference>
<dbReference type="PROSITE" id="PS00571">
    <property type="entry name" value="AMIDASES"/>
    <property type="match status" value="1"/>
</dbReference>
<dbReference type="Pfam" id="PF01425">
    <property type="entry name" value="Amidase"/>
    <property type="match status" value="1"/>
</dbReference>
<dbReference type="RefSeq" id="WP_392820520.1">
    <property type="nucleotide sequence ID" value="NZ_JBICYV010000014.1"/>
</dbReference>
<evidence type="ECO:0000313" key="4">
    <source>
        <dbReference type="Proteomes" id="UP001604267"/>
    </source>
</evidence>
<protein>
    <submittedName>
        <fullName evidence="3">Amidase</fullName>
    </submittedName>
</protein>
<dbReference type="Gene3D" id="3.90.1300.10">
    <property type="entry name" value="Amidase signature (AS) domain"/>
    <property type="match status" value="1"/>
</dbReference>
<comment type="similarity">
    <text evidence="1">Belongs to the amidase family.</text>
</comment>
<dbReference type="InterPro" id="IPR036928">
    <property type="entry name" value="AS_sf"/>
</dbReference>